<sequence>MEAVLLCSRVVPRATIWNRTGNFRSVISTNTLNRKGSCVLPRCSISTPTVFNSDNPFLRSLVDKVRQLKVKPLNAVNWTWLFLALVYRSVSRGLRHLLHQANAFEQLVRKRLYRDYYARTHDPKWDVDTPLWSKVLFGVRVMVGHWLAAFEGPELHPFIRRYSEKVVVPTAVVQFGPYKWIMHPIYAFTILLFATYCNALRASLSLFLVACIPRNIPTTSSSEYSEEFSTKEVLGICSISTPTVFNSDNPFLSSLVDKVRQLKVKPLNAVNWTWLFLALVYGSVSRGLRHLLHQANAFEQLVRKRLYRDYYARTHDPKWDVDTPLWSKVLFGVGVMVGHWLATFEGPELHRLPGDILMMDYASDICFYDSSFRDVLQRSVVSCSGLFGVLRQEGKAGGRVMMESFGKSYLGYVNK</sequence>
<evidence type="ECO:0000313" key="1">
    <source>
        <dbReference type="EMBL" id="KAF3506163.1"/>
    </source>
</evidence>
<comment type="caution">
    <text evidence="1">The sequence shown here is derived from an EMBL/GenBank/DDBJ whole genome shotgun (WGS) entry which is preliminary data.</text>
</comment>
<feature type="non-terminal residue" evidence="1">
    <location>
        <position position="1"/>
    </location>
</feature>
<dbReference type="AlphaFoldDB" id="A0A8S9NZ87"/>
<protein>
    <submittedName>
        <fullName evidence="1">Uncharacterized protein</fullName>
    </submittedName>
</protein>
<proteinExistence type="predicted"/>
<reference evidence="1" key="1">
    <citation type="submission" date="2019-12" db="EMBL/GenBank/DDBJ databases">
        <title>Genome sequencing and annotation of Brassica cretica.</title>
        <authorList>
            <person name="Studholme D.J."/>
            <person name="Sarris P."/>
        </authorList>
    </citation>
    <scope>NUCLEOTIDE SEQUENCE</scope>
    <source>
        <strain evidence="1">PFS-109/04</strain>
        <tissue evidence="1">Leaf</tissue>
    </source>
</reference>
<gene>
    <name evidence="1" type="ORF">F2Q69_00000977</name>
</gene>
<evidence type="ECO:0000313" key="2">
    <source>
        <dbReference type="Proteomes" id="UP000712600"/>
    </source>
</evidence>
<accession>A0A8S9NZ87</accession>
<name>A0A8S9NZ87_BRACR</name>
<organism evidence="1 2">
    <name type="scientific">Brassica cretica</name>
    <name type="common">Mustard</name>
    <dbReference type="NCBI Taxonomy" id="69181"/>
    <lineage>
        <taxon>Eukaryota</taxon>
        <taxon>Viridiplantae</taxon>
        <taxon>Streptophyta</taxon>
        <taxon>Embryophyta</taxon>
        <taxon>Tracheophyta</taxon>
        <taxon>Spermatophyta</taxon>
        <taxon>Magnoliopsida</taxon>
        <taxon>eudicotyledons</taxon>
        <taxon>Gunneridae</taxon>
        <taxon>Pentapetalae</taxon>
        <taxon>rosids</taxon>
        <taxon>malvids</taxon>
        <taxon>Brassicales</taxon>
        <taxon>Brassicaceae</taxon>
        <taxon>Brassiceae</taxon>
        <taxon>Brassica</taxon>
    </lineage>
</organism>
<dbReference type="EMBL" id="QGKX02001521">
    <property type="protein sequence ID" value="KAF3506163.1"/>
    <property type="molecule type" value="Genomic_DNA"/>
</dbReference>
<dbReference type="Proteomes" id="UP000712600">
    <property type="component" value="Unassembled WGS sequence"/>
</dbReference>